<organism evidence="2 3">
    <name type="scientific">Vibrio splendidus</name>
    <dbReference type="NCBI Taxonomy" id="29497"/>
    <lineage>
        <taxon>Bacteria</taxon>
        <taxon>Pseudomonadati</taxon>
        <taxon>Pseudomonadota</taxon>
        <taxon>Gammaproteobacteria</taxon>
        <taxon>Vibrionales</taxon>
        <taxon>Vibrionaceae</taxon>
        <taxon>Vibrio</taxon>
    </lineage>
</organism>
<dbReference type="AlphaFoldDB" id="A0A2T5F0V5"/>
<name>A0A2T5F0V5_VIBSP</name>
<reference evidence="2 3" key="1">
    <citation type="submission" date="2017-11" db="EMBL/GenBank/DDBJ databases">
        <title>Population delineation of vibrios coincides with oyster pathogenicity.</title>
        <authorList>
            <person name="Bruto M."/>
            <person name="Labreuche Y."/>
            <person name="James A."/>
            <person name="Piel D."/>
            <person name="Chenivesse S."/>
            <person name="Petton B."/>
            <person name="Polz M.F."/>
            <person name="Le Roux F."/>
        </authorList>
    </citation>
    <scope>NUCLEOTIDE SEQUENCE [LARGE SCALE GENOMIC DNA]</scope>
    <source>
        <strain evidence="2 3">FF_144</strain>
    </source>
</reference>
<protein>
    <submittedName>
        <fullName evidence="2">Uncharacterized protein</fullName>
    </submittedName>
</protein>
<evidence type="ECO:0000313" key="3">
    <source>
        <dbReference type="Proteomes" id="UP000244197"/>
    </source>
</evidence>
<sequence length="100" mass="11375">MFGLFLFTIFMLINIHKASQSWLVIFSISALIIPYIVAIVHLKNVINISKVKQDQSRAVKAKADSQLQSELEENWKEIEDELDSLAGSIDDIINDNDKKN</sequence>
<proteinExistence type="predicted"/>
<keyword evidence="1" id="KW-0472">Membrane</keyword>
<feature type="transmembrane region" description="Helical" evidence="1">
    <location>
        <begin position="20"/>
        <end position="42"/>
    </location>
</feature>
<keyword evidence="1" id="KW-1133">Transmembrane helix</keyword>
<dbReference type="EMBL" id="PIFK01000003">
    <property type="protein sequence ID" value="PTP39389.1"/>
    <property type="molecule type" value="Genomic_DNA"/>
</dbReference>
<comment type="caution">
    <text evidence="2">The sequence shown here is derived from an EMBL/GenBank/DDBJ whole genome shotgun (WGS) entry which is preliminary data.</text>
</comment>
<gene>
    <name evidence="2" type="ORF">CWO07_02140</name>
</gene>
<evidence type="ECO:0000256" key="1">
    <source>
        <dbReference type="SAM" id="Phobius"/>
    </source>
</evidence>
<accession>A0A2T5F0V5</accession>
<dbReference type="Proteomes" id="UP000244197">
    <property type="component" value="Unassembled WGS sequence"/>
</dbReference>
<evidence type="ECO:0000313" key="2">
    <source>
        <dbReference type="EMBL" id="PTP39389.1"/>
    </source>
</evidence>
<keyword evidence="1" id="KW-0812">Transmembrane</keyword>